<dbReference type="OrthoDB" id="10412712at2759"/>
<comment type="caution">
    <text evidence="1">The sequence shown here is derived from an EMBL/GenBank/DDBJ whole genome shotgun (WGS) entry which is preliminary data.</text>
</comment>
<proteinExistence type="predicted"/>
<evidence type="ECO:0000313" key="1">
    <source>
        <dbReference type="EMBL" id="PON89657.1"/>
    </source>
</evidence>
<dbReference type="EMBL" id="JXTC01000091">
    <property type="protein sequence ID" value="PON89657.1"/>
    <property type="molecule type" value="Genomic_DNA"/>
</dbReference>
<accession>A0A2P5EVU0</accession>
<reference evidence="2" key="1">
    <citation type="submission" date="2016-06" db="EMBL/GenBank/DDBJ databases">
        <title>Parallel loss of symbiosis genes in relatives of nitrogen-fixing non-legume Parasponia.</title>
        <authorList>
            <person name="Van Velzen R."/>
            <person name="Holmer R."/>
            <person name="Bu F."/>
            <person name="Rutten L."/>
            <person name="Van Zeijl A."/>
            <person name="Liu W."/>
            <person name="Santuari L."/>
            <person name="Cao Q."/>
            <person name="Sharma T."/>
            <person name="Shen D."/>
            <person name="Roswanjaya Y."/>
            <person name="Wardhani T."/>
            <person name="Kalhor M.S."/>
            <person name="Jansen J."/>
            <person name="Van den Hoogen J."/>
            <person name="Gungor B."/>
            <person name="Hartog M."/>
            <person name="Hontelez J."/>
            <person name="Verver J."/>
            <person name="Yang W.-C."/>
            <person name="Schijlen E."/>
            <person name="Repin R."/>
            <person name="Schilthuizen M."/>
            <person name="Schranz E."/>
            <person name="Heidstra R."/>
            <person name="Miyata K."/>
            <person name="Fedorova E."/>
            <person name="Kohlen W."/>
            <person name="Bisseling T."/>
            <person name="Smit S."/>
            <person name="Geurts R."/>
        </authorList>
    </citation>
    <scope>NUCLEOTIDE SEQUENCE [LARGE SCALE GENOMIC DNA]</scope>
    <source>
        <strain evidence="2">cv. RG33-2</strain>
    </source>
</reference>
<evidence type="ECO:0000313" key="2">
    <source>
        <dbReference type="Proteomes" id="UP000237000"/>
    </source>
</evidence>
<keyword evidence="2" id="KW-1185">Reference proteome</keyword>
<protein>
    <submittedName>
        <fullName evidence="1">Uncharacterized protein</fullName>
    </submittedName>
</protein>
<dbReference type="Proteomes" id="UP000237000">
    <property type="component" value="Unassembled WGS sequence"/>
</dbReference>
<gene>
    <name evidence="1" type="ORF">TorRG33x02_144910</name>
</gene>
<organism evidence="1 2">
    <name type="scientific">Trema orientale</name>
    <name type="common">Charcoal tree</name>
    <name type="synonym">Celtis orientalis</name>
    <dbReference type="NCBI Taxonomy" id="63057"/>
    <lineage>
        <taxon>Eukaryota</taxon>
        <taxon>Viridiplantae</taxon>
        <taxon>Streptophyta</taxon>
        <taxon>Embryophyta</taxon>
        <taxon>Tracheophyta</taxon>
        <taxon>Spermatophyta</taxon>
        <taxon>Magnoliopsida</taxon>
        <taxon>eudicotyledons</taxon>
        <taxon>Gunneridae</taxon>
        <taxon>Pentapetalae</taxon>
        <taxon>rosids</taxon>
        <taxon>fabids</taxon>
        <taxon>Rosales</taxon>
        <taxon>Cannabaceae</taxon>
        <taxon>Trema</taxon>
    </lineage>
</organism>
<sequence>MDSWSKIAAGGFFGSLKYEDLFPTNLLLDVECPIPYPYVSLPLATFGGAGVTNFSIEG</sequence>
<dbReference type="AlphaFoldDB" id="A0A2P5EVU0"/>
<name>A0A2P5EVU0_TREOI</name>
<dbReference type="InParanoid" id="A0A2P5EVU0"/>